<dbReference type="Gene3D" id="3.90.79.10">
    <property type="entry name" value="Nucleoside Triphosphate Pyrophosphohydrolase"/>
    <property type="match status" value="1"/>
</dbReference>
<name>A0A4Y6VAC0_9PROT</name>
<organism evidence="2 3">
    <name type="scientific">Neokomagataea tanensis</name>
    <dbReference type="NCBI Taxonomy" id="661191"/>
    <lineage>
        <taxon>Bacteria</taxon>
        <taxon>Pseudomonadati</taxon>
        <taxon>Pseudomonadota</taxon>
        <taxon>Alphaproteobacteria</taxon>
        <taxon>Acetobacterales</taxon>
        <taxon>Acetobacteraceae</taxon>
        <taxon>Neokomagataea</taxon>
    </lineage>
</organism>
<reference evidence="2 3" key="1">
    <citation type="submission" date="2018-09" db="EMBL/GenBank/DDBJ databases">
        <title>The complete genome sequence of Neokomagataea tanensis NBRC 106556(T).</title>
        <authorList>
            <person name="Chua K.-O."/>
            <person name="See-Too W.-S."/>
            <person name="Hong K.-W."/>
            <person name="Yin W.-F."/>
            <person name="Chan K.-G."/>
        </authorList>
    </citation>
    <scope>NUCLEOTIDE SEQUENCE [LARGE SCALE GENOMIC DNA]</scope>
    <source>
        <strain evidence="3">AH13 \ NBRC 106556</strain>
    </source>
</reference>
<sequence length="236" mass="26703">MTGKTMSFNQKWPTIHLNSDIKIKITNKKNNLFTKYDKIIEEIWLNKKKTYPTLYNGRVFCVDSMTPDHIHGHWDEYKNILAQMSQPALFAENPLKPLAVVGLFKASDGVIIGRRAKNSIYLPGYWQGLPAGNVETREESDHVDLKQQILAEALEELGLSAHELEVGPPLIACEHPDTHIIDIGIALYSRLPFDEVEARCQKYGNAEYDALMCLVSDQPSLPDQIVPTLIALLEYI</sequence>
<dbReference type="Proteomes" id="UP000317214">
    <property type="component" value="Chromosome"/>
</dbReference>
<dbReference type="EMBL" id="CP032485">
    <property type="protein sequence ID" value="QDH25295.1"/>
    <property type="molecule type" value="Genomic_DNA"/>
</dbReference>
<evidence type="ECO:0000259" key="1">
    <source>
        <dbReference type="PROSITE" id="PS51462"/>
    </source>
</evidence>
<dbReference type="InterPro" id="IPR000086">
    <property type="entry name" value="NUDIX_hydrolase_dom"/>
</dbReference>
<protein>
    <recommendedName>
        <fullName evidence="1">Nudix hydrolase domain-containing protein</fullName>
    </recommendedName>
</protein>
<dbReference type="InterPro" id="IPR015797">
    <property type="entry name" value="NUDIX_hydrolase-like_dom_sf"/>
</dbReference>
<dbReference type="GO" id="GO:0003824">
    <property type="term" value="F:catalytic activity"/>
    <property type="evidence" value="ECO:0007669"/>
    <property type="project" value="UniProtKB-ARBA"/>
</dbReference>
<dbReference type="AlphaFoldDB" id="A0A4Y6VAC0"/>
<dbReference type="SUPFAM" id="SSF55811">
    <property type="entry name" value="Nudix"/>
    <property type="match status" value="1"/>
</dbReference>
<gene>
    <name evidence="2" type="ORF">D5366_08825</name>
</gene>
<proteinExistence type="predicted"/>
<dbReference type="KEGG" id="ntn:D5366_08825"/>
<evidence type="ECO:0000313" key="3">
    <source>
        <dbReference type="Proteomes" id="UP000317214"/>
    </source>
</evidence>
<dbReference type="PROSITE" id="PS51462">
    <property type="entry name" value="NUDIX"/>
    <property type="match status" value="1"/>
</dbReference>
<keyword evidence="3" id="KW-1185">Reference proteome</keyword>
<evidence type="ECO:0000313" key="2">
    <source>
        <dbReference type="EMBL" id="QDH25295.1"/>
    </source>
</evidence>
<accession>A0A4Y6VAC0</accession>
<feature type="domain" description="Nudix hydrolase" evidence="1">
    <location>
        <begin position="94"/>
        <end position="226"/>
    </location>
</feature>